<comment type="function">
    <text evidence="1">Converts 2,5-diamino-6-(ribosylamino)-4(3h)-pyrimidinone 5'-phosphate into 5-amino-6-(ribosylamino)-2,4(1h,3h)-pyrimidinedione 5'-phosphate.</text>
</comment>
<dbReference type="SUPFAM" id="SSF53597">
    <property type="entry name" value="Dihydrofolate reductase-like"/>
    <property type="match status" value="1"/>
</dbReference>
<dbReference type="EMBL" id="LCUJ01000001">
    <property type="protein sequence ID" value="OCM00212.1"/>
    <property type="molecule type" value="Genomic_DNA"/>
</dbReference>
<organism evidence="11 12">
    <name type="scientific">Aliarcobacter thereius</name>
    <dbReference type="NCBI Taxonomy" id="544718"/>
    <lineage>
        <taxon>Bacteria</taxon>
        <taxon>Pseudomonadati</taxon>
        <taxon>Campylobacterota</taxon>
        <taxon>Epsilonproteobacteria</taxon>
        <taxon>Campylobacterales</taxon>
        <taxon>Arcobacteraceae</taxon>
        <taxon>Aliarcobacter</taxon>
    </lineage>
</organism>
<keyword evidence="9" id="KW-0511">Multifunctional enzyme</keyword>
<dbReference type="NCBIfam" id="TIGR00326">
    <property type="entry name" value="eubact_ribD"/>
    <property type="match status" value="1"/>
</dbReference>
<dbReference type="PANTHER" id="PTHR11079:SF162">
    <property type="entry name" value="RIBOFLAVIN BIOSYNTHESIS PROTEIN PYRD, CHLOROPLASTIC"/>
    <property type="match status" value="1"/>
</dbReference>
<dbReference type="PROSITE" id="PS51747">
    <property type="entry name" value="CYT_DCMP_DEAMINASES_2"/>
    <property type="match status" value="1"/>
</dbReference>
<dbReference type="InterPro" id="IPR024072">
    <property type="entry name" value="DHFR-like_dom_sf"/>
</dbReference>
<dbReference type="Gene3D" id="3.40.140.10">
    <property type="entry name" value="Cytidine Deaminase, domain 2"/>
    <property type="match status" value="1"/>
</dbReference>
<comment type="caution">
    <text evidence="11">The sequence shown here is derived from an EMBL/GenBank/DDBJ whole genome shotgun (WGS) entry which is preliminary data.</text>
</comment>
<dbReference type="GO" id="GO:0009231">
    <property type="term" value="P:riboflavin biosynthetic process"/>
    <property type="evidence" value="ECO:0007669"/>
    <property type="project" value="UniProtKB-UniPathway"/>
</dbReference>
<evidence type="ECO:0000259" key="10">
    <source>
        <dbReference type="PROSITE" id="PS51747"/>
    </source>
</evidence>
<feature type="domain" description="CMP/dCMP-type deaminase" evidence="10">
    <location>
        <begin position="3"/>
        <end position="151"/>
    </location>
</feature>
<dbReference type="InterPro" id="IPR002125">
    <property type="entry name" value="CMP_dCMP_dom"/>
</dbReference>
<dbReference type="SUPFAM" id="SSF53927">
    <property type="entry name" value="Cytidine deaminase-like"/>
    <property type="match status" value="1"/>
</dbReference>
<dbReference type="STRING" id="544718.AAX25_00870"/>
<dbReference type="GO" id="GO:0008703">
    <property type="term" value="F:5-amino-6-(5-phosphoribosylamino)uracil reductase activity"/>
    <property type="evidence" value="ECO:0007669"/>
    <property type="project" value="UniProtKB-EC"/>
</dbReference>
<comment type="similarity">
    <text evidence="4">In the N-terminal section; belongs to the cytidine and deoxycytidylate deaminase family.</text>
</comment>
<dbReference type="GO" id="GO:0008835">
    <property type="term" value="F:diaminohydroxyphosphoribosylaminopyrimidine deaminase activity"/>
    <property type="evidence" value="ECO:0007669"/>
    <property type="project" value="UniProtKB-EC"/>
</dbReference>
<dbReference type="AlphaFoldDB" id="A0A1C0B9H2"/>
<sequence length="337" mass="38282">MKIDDNFFMKLAIDEAWKYQLLTYPNPAVGAVIVKNGQILAIEAHKEAGTPHAEINALKTAFLTEDKNSLLKTLTNSSEIHDFLIKNHNGFFYDCEIYTTLEPCNHIGKTPSCANLLSILKLKRVIIGSYDTNKVASCGIRTLEDANIKVSTKVLEKECDNILIPFKAWQNKTCIFFKMAQTLNGMIDGAVSSQRAKLYVHMLRDKIDLLMIGGNSVRIDKPILDSRYVRGKNPDIMIYSKTKGFNQNIALFKVPNRKVIISEDLFKLLDYKFVMVEGVYKLLDILKDKIDFLVLIVSPKIRAGTNATNNLNIDYEILHENYLGDEKIVFLKKRINI</sequence>
<dbReference type="Pfam" id="PF01872">
    <property type="entry name" value="RibD_C"/>
    <property type="match status" value="1"/>
</dbReference>
<dbReference type="InterPro" id="IPR004794">
    <property type="entry name" value="Eubact_RibD"/>
</dbReference>
<reference evidence="12" key="1">
    <citation type="submission" date="2015-05" db="EMBL/GenBank/DDBJ databases">
        <authorList>
            <person name="Rovetto F."/>
            <person name="Cocolin L."/>
            <person name="Illeghems K."/>
            <person name="Van Nieuwerburgh F."/>
            <person name="Houf K."/>
        </authorList>
    </citation>
    <scope>NUCLEOTIDE SEQUENCE [LARGE SCALE GENOMIC DNA]</scope>
    <source>
        <strain evidence="12">DU22</strain>
    </source>
</reference>
<comment type="similarity">
    <text evidence="5">In the C-terminal section; belongs to the HTP reductase family.</text>
</comment>
<dbReference type="InterPro" id="IPR016193">
    <property type="entry name" value="Cytidine_deaminase-like"/>
</dbReference>
<evidence type="ECO:0000256" key="3">
    <source>
        <dbReference type="ARBA" id="ARBA00004910"/>
    </source>
</evidence>
<dbReference type="Proteomes" id="UP000093281">
    <property type="component" value="Unassembled WGS sequence"/>
</dbReference>
<dbReference type="PATRIC" id="fig|544718.51.peg.201"/>
<evidence type="ECO:0000256" key="6">
    <source>
        <dbReference type="ARBA" id="ARBA00012766"/>
    </source>
</evidence>
<dbReference type="CDD" id="cd01284">
    <property type="entry name" value="Riboflavin_deaminase-reductase"/>
    <property type="match status" value="1"/>
</dbReference>
<evidence type="ECO:0000256" key="5">
    <source>
        <dbReference type="ARBA" id="ARBA00007417"/>
    </source>
</evidence>
<comment type="pathway">
    <text evidence="2">Cofactor biosynthesis; riboflavin biosynthesis; 5-amino-6-(D-ribitylamino)uracil from GTP: step 2/4.</text>
</comment>
<evidence type="ECO:0000313" key="12">
    <source>
        <dbReference type="Proteomes" id="UP000093281"/>
    </source>
</evidence>
<dbReference type="OrthoDB" id="9800865at2"/>
<dbReference type="Gene3D" id="3.40.430.10">
    <property type="entry name" value="Dihydrofolate Reductase, subunit A"/>
    <property type="match status" value="1"/>
</dbReference>
<proteinExistence type="inferred from homology"/>
<comment type="pathway">
    <text evidence="3">Cofactor biosynthesis; riboflavin biosynthesis; 5-amino-6-(D-ribitylamino)uracil from GTP: step 3/4.</text>
</comment>
<evidence type="ECO:0000256" key="4">
    <source>
        <dbReference type="ARBA" id="ARBA00005259"/>
    </source>
</evidence>
<evidence type="ECO:0000256" key="2">
    <source>
        <dbReference type="ARBA" id="ARBA00004882"/>
    </source>
</evidence>
<accession>A0A1C0B9H2</accession>
<evidence type="ECO:0000256" key="8">
    <source>
        <dbReference type="ARBA" id="ARBA00019930"/>
    </source>
</evidence>
<protein>
    <recommendedName>
        <fullName evidence="8">Riboflavin biosynthesis protein RibD</fullName>
        <ecNumber evidence="7">1.1.1.193</ecNumber>
        <ecNumber evidence="6">3.5.4.26</ecNumber>
    </recommendedName>
</protein>
<dbReference type="UniPathway" id="UPA00275"/>
<evidence type="ECO:0000256" key="9">
    <source>
        <dbReference type="ARBA" id="ARBA00023268"/>
    </source>
</evidence>
<dbReference type="RefSeq" id="WP_066185244.1">
    <property type="nucleotide sequence ID" value="NZ_LCUJ01000001.1"/>
</dbReference>
<evidence type="ECO:0000256" key="7">
    <source>
        <dbReference type="ARBA" id="ARBA00013173"/>
    </source>
</evidence>
<dbReference type="PANTHER" id="PTHR11079">
    <property type="entry name" value="CYTOSINE DEAMINASE FAMILY MEMBER"/>
    <property type="match status" value="1"/>
</dbReference>
<dbReference type="EC" id="1.1.1.193" evidence="7"/>
<evidence type="ECO:0000256" key="1">
    <source>
        <dbReference type="ARBA" id="ARBA00002151"/>
    </source>
</evidence>
<name>A0A1C0B9H2_9BACT</name>
<gene>
    <name evidence="11" type="primary">ribD_1</name>
    <name evidence="11" type="ORF">AAX29_00210</name>
</gene>
<evidence type="ECO:0000313" key="11">
    <source>
        <dbReference type="EMBL" id="OCM00212.1"/>
    </source>
</evidence>
<dbReference type="Pfam" id="PF00383">
    <property type="entry name" value="dCMP_cyt_deam_1"/>
    <property type="match status" value="1"/>
</dbReference>
<dbReference type="EC" id="3.5.4.26" evidence="6"/>
<dbReference type="InterPro" id="IPR002734">
    <property type="entry name" value="RibDG_C"/>
</dbReference>